<dbReference type="SFLD" id="SFLDS00003">
    <property type="entry name" value="Haloacid_Dehalogenase"/>
    <property type="match status" value="1"/>
</dbReference>
<dbReference type="EMBL" id="MCRI01000060">
    <property type="protein sequence ID" value="ODN65501.1"/>
    <property type="molecule type" value="Genomic_DNA"/>
</dbReference>
<dbReference type="SFLD" id="SFLDG01142">
    <property type="entry name" value="C2.B.2:_Mannosyl-3-phosphoglyc"/>
    <property type="match status" value="1"/>
</dbReference>
<sequence length="587" mass="66515">MVMVNLSTNIQNFLSAHQLSAKYAQQIDDWFAEVVKELVLHQKGAKRPIIIGIHGAQGSGKSTLAECLVHILTTQHHKSAIALSLDDFYLTHQQRVDLANTVHPLLATRGVPGTHDVELALSTLDKLLSQRKNIAIPRFDKAHDDRFPVEQWPVLESAPKFIVLEGWCMGACPQPEEALTTPINKLEQSEDPDAYWRHFVNQKLEQEYQALFQRVDSWIMLKAPNFDCIYDWRLEQEEKLQQVVSSTENKIMNADDIARFIQYYQRVTQHCLDTLPEQMDYVFELNMERDIVALKRPKQSPPGASCPKASLLVFTDLDGSLLDHHNYRHDEADPVLERLKQLQIPLIPVSSKTQSEIEQISESLENPHPFICENGAAVFIPVNYFSNQPTDTKTSGKYWIKEFVQPRSHWQSIIKSVEPLFNDDFTTFAQAGIDGIIAMTGLDVHAAARAARRQYGEALAWHGNPRKQKQFIEEVRKRGAQVLIGGRFMHVSGQCDKGKAIQWLKQVYENFCPDKRFTSLAIGDSQNDVAMLETADMALLIPSPVNALPLLKRHHDVMQAAHCGPRGWAEGVQQVLQQLHLGTALVH</sequence>
<dbReference type="NCBIfam" id="TIGR01486">
    <property type="entry name" value="HAD-SF-IIB-MPGP"/>
    <property type="match status" value="1"/>
</dbReference>
<dbReference type="Gene3D" id="3.40.50.300">
    <property type="entry name" value="P-loop containing nucleotide triphosphate hydrolases"/>
    <property type="match status" value="1"/>
</dbReference>
<dbReference type="InterPro" id="IPR027417">
    <property type="entry name" value="P-loop_NTPase"/>
</dbReference>
<keyword evidence="3" id="KW-0460">Magnesium</keyword>
<evidence type="ECO:0000256" key="1">
    <source>
        <dbReference type="ARBA" id="ARBA00022723"/>
    </source>
</evidence>
<dbReference type="GO" id="GO:0050531">
    <property type="term" value="F:mannosyl-3-phosphoglycerate phosphatase activity"/>
    <property type="evidence" value="ECO:0007669"/>
    <property type="project" value="UniProtKB-EC"/>
</dbReference>
<dbReference type="InterPro" id="IPR023214">
    <property type="entry name" value="HAD_sf"/>
</dbReference>
<reference evidence="4 5" key="1">
    <citation type="submission" date="2016-07" db="EMBL/GenBank/DDBJ databases">
        <title>Draft Genome Sequence of Methylophaga muralis Bur 1.</title>
        <authorList>
            <person name="Vasilenko O.V."/>
            <person name="Doronina N.V."/>
            <person name="Shmareva M.N."/>
            <person name="Tarlachkov S.V."/>
            <person name="Mustakhimov I."/>
            <person name="Trotsenko Y.A."/>
        </authorList>
    </citation>
    <scope>NUCLEOTIDE SEQUENCE [LARGE SCALE GENOMIC DNA]</scope>
    <source>
        <strain evidence="4 5">Bur 1</strain>
    </source>
</reference>
<dbReference type="SUPFAM" id="SSF56784">
    <property type="entry name" value="HAD-like"/>
    <property type="match status" value="1"/>
</dbReference>
<accession>A0A1E3GQ11</accession>
<keyword evidence="2 4" id="KW-0378">Hydrolase</keyword>
<proteinExistence type="predicted"/>
<dbReference type="GO" id="GO:0005829">
    <property type="term" value="C:cytosol"/>
    <property type="evidence" value="ECO:0007669"/>
    <property type="project" value="TreeGrafter"/>
</dbReference>
<name>A0A1E3GQ11_9GAMM</name>
<dbReference type="InterPro" id="IPR036412">
    <property type="entry name" value="HAD-like_sf"/>
</dbReference>
<dbReference type="Gene3D" id="3.30.980.20">
    <property type="entry name" value="Putative mannosyl-3-phosphoglycerate phosphatase, domain 2"/>
    <property type="match status" value="1"/>
</dbReference>
<dbReference type="NCBIfam" id="TIGR01484">
    <property type="entry name" value="HAD-SF-IIB"/>
    <property type="match status" value="1"/>
</dbReference>
<dbReference type="PANTHER" id="PTHR10000">
    <property type="entry name" value="PHOSPHOSERINE PHOSPHATASE"/>
    <property type="match status" value="1"/>
</dbReference>
<evidence type="ECO:0000256" key="3">
    <source>
        <dbReference type="ARBA" id="ARBA00022842"/>
    </source>
</evidence>
<dbReference type="Gene3D" id="3.40.50.1000">
    <property type="entry name" value="HAD superfamily/HAD-like"/>
    <property type="match status" value="1"/>
</dbReference>
<evidence type="ECO:0000313" key="5">
    <source>
        <dbReference type="Proteomes" id="UP000094379"/>
    </source>
</evidence>
<dbReference type="GO" id="GO:0000287">
    <property type="term" value="F:magnesium ion binding"/>
    <property type="evidence" value="ECO:0007669"/>
    <property type="project" value="TreeGrafter"/>
</dbReference>
<dbReference type="PATRIC" id="fig|291169.3.peg.2749"/>
<dbReference type="Proteomes" id="UP000094379">
    <property type="component" value="Unassembled WGS sequence"/>
</dbReference>
<dbReference type="GO" id="GO:0051479">
    <property type="term" value="P:mannosylglycerate biosynthetic process"/>
    <property type="evidence" value="ECO:0007669"/>
    <property type="project" value="InterPro"/>
</dbReference>
<dbReference type="SUPFAM" id="SSF52540">
    <property type="entry name" value="P-loop containing nucleoside triphosphate hydrolases"/>
    <property type="match status" value="1"/>
</dbReference>
<dbReference type="Pfam" id="PF08282">
    <property type="entry name" value="Hydrolase_3"/>
    <property type="match status" value="1"/>
</dbReference>
<dbReference type="InterPro" id="IPR006381">
    <property type="entry name" value="HAD-SF-IIB-MPGP"/>
</dbReference>
<evidence type="ECO:0000313" key="4">
    <source>
        <dbReference type="EMBL" id="ODN65501.1"/>
    </source>
</evidence>
<gene>
    <name evidence="4" type="primary">gpgP</name>
    <name evidence="4" type="ORF">A9E74_02719</name>
</gene>
<dbReference type="PANTHER" id="PTHR10000:SF8">
    <property type="entry name" value="HAD SUPERFAMILY HYDROLASE-LIKE, TYPE 3"/>
    <property type="match status" value="1"/>
</dbReference>
<dbReference type="EC" id="3.1.3.70" evidence="4"/>
<dbReference type="STRING" id="291169.A9E74_02719"/>
<comment type="caution">
    <text evidence="4">The sequence shown here is derived from an EMBL/GenBank/DDBJ whole genome shotgun (WGS) entry which is preliminary data.</text>
</comment>
<keyword evidence="1" id="KW-0479">Metal-binding</keyword>
<dbReference type="SFLD" id="SFLDG01140">
    <property type="entry name" value="C2.B:_Phosphomannomutase_and_P"/>
    <property type="match status" value="1"/>
</dbReference>
<protein>
    <submittedName>
        <fullName evidence="4">Glucosyl-3-phosphoglycerate/mannosyl-3-phosphoglycerate phosphatase</fullName>
        <ecNumber evidence="4">3.1.3.70</ecNumber>
    </submittedName>
</protein>
<dbReference type="AlphaFoldDB" id="A0A1E3GQ11"/>
<keyword evidence="5" id="KW-1185">Reference proteome</keyword>
<dbReference type="InterPro" id="IPR006379">
    <property type="entry name" value="HAD-SF_hydro_IIB"/>
</dbReference>
<evidence type="ECO:0000256" key="2">
    <source>
        <dbReference type="ARBA" id="ARBA00022801"/>
    </source>
</evidence>
<organism evidence="4 5">
    <name type="scientific">Methylophaga muralis</name>
    <dbReference type="NCBI Taxonomy" id="291169"/>
    <lineage>
        <taxon>Bacteria</taxon>
        <taxon>Pseudomonadati</taxon>
        <taxon>Pseudomonadota</taxon>
        <taxon>Gammaproteobacteria</taxon>
        <taxon>Thiotrichales</taxon>
        <taxon>Piscirickettsiaceae</taxon>
        <taxon>Methylophaga</taxon>
    </lineage>
</organism>